<evidence type="ECO:0000256" key="1">
    <source>
        <dbReference type="SAM" id="MobiDB-lite"/>
    </source>
</evidence>
<evidence type="ECO:0000313" key="3">
    <source>
        <dbReference type="EMBL" id="CAA7270336.1"/>
    </source>
</evidence>
<accession>A0A8S0X0J9</accession>
<dbReference type="OrthoDB" id="3035098at2759"/>
<dbReference type="Pfam" id="PF22936">
    <property type="entry name" value="Pol_BBD"/>
    <property type="match status" value="1"/>
</dbReference>
<reference evidence="3 4" key="1">
    <citation type="submission" date="2020-01" db="EMBL/GenBank/DDBJ databases">
        <authorList>
            <person name="Gupta K D."/>
        </authorList>
    </citation>
    <scope>NUCLEOTIDE SEQUENCE [LARGE SCALE GENOMIC DNA]</scope>
</reference>
<dbReference type="Pfam" id="PF14223">
    <property type="entry name" value="Retrotran_gag_2"/>
    <property type="match status" value="1"/>
</dbReference>
<dbReference type="Proteomes" id="UP000467700">
    <property type="component" value="Unassembled WGS sequence"/>
</dbReference>
<feature type="compositionally biased region" description="Low complexity" evidence="1">
    <location>
        <begin position="299"/>
        <end position="312"/>
    </location>
</feature>
<gene>
    <name evidence="3" type="ORF">AAE3_LOCUS12594</name>
</gene>
<evidence type="ECO:0000313" key="4">
    <source>
        <dbReference type="Proteomes" id="UP000467700"/>
    </source>
</evidence>
<organism evidence="3 4">
    <name type="scientific">Cyclocybe aegerita</name>
    <name type="common">Black poplar mushroom</name>
    <name type="synonym">Agrocybe aegerita</name>
    <dbReference type="NCBI Taxonomy" id="1973307"/>
    <lineage>
        <taxon>Eukaryota</taxon>
        <taxon>Fungi</taxon>
        <taxon>Dikarya</taxon>
        <taxon>Basidiomycota</taxon>
        <taxon>Agaricomycotina</taxon>
        <taxon>Agaricomycetes</taxon>
        <taxon>Agaricomycetidae</taxon>
        <taxon>Agaricales</taxon>
        <taxon>Agaricineae</taxon>
        <taxon>Bolbitiaceae</taxon>
        <taxon>Cyclocybe</taxon>
    </lineage>
</organism>
<comment type="caution">
    <text evidence="3">The sequence shown here is derived from an EMBL/GenBank/DDBJ whole genome shotgun (WGS) entry which is preliminary data.</text>
</comment>
<feature type="domain" description="Retrovirus-related Pol polyprotein from transposon TNT 1-94-like beta-barrel" evidence="2">
    <location>
        <begin position="369"/>
        <end position="452"/>
    </location>
</feature>
<sequence>MSTTTTTALNYTAPPTFPKADKFDGMNWLQWNKAILISARLQGARGYLEELIVNPAAHPLAAPLPPSPSTTDAPIITTTITLTAAVPLTPWTSTSPSTEEWDTCDAWAMGLITWNVKNTVGLGVKTNRMAAQAWTSLKLQYETTSDLTAVLADTKLCQIKLCDSDDLHTHIANLRSKWAYANSVSAEVLDRDFQIIQLQSLPMMPVWQAFISTLYEAKTAAEVITRIGLHWQHVSETRTIATLNTTTTALQADTKQKKPDKYCTNCHRRGHTADVCYWSGGGKDGQFPPGFGKRGGANGSTNSSTPSTTTPATTANVAMVETAYALMAVMGGWDKDGGTGEHVVSFIPTRDKPTALAAMASGGGELLTYVDSSASDHCFANKNDFSAYEPFIESCEGQAACRGARFKILRKGTVVKVFISEGQKTTITFYNALHTPEFAANLISVSKFDTANFKVIFGEGRARFIDSNSEAFVTANCSNRMYLLSQGPDTAALSVRSHEKPTSIDIWHWQFSHAGVTLIEDMAQKNLVDRLQITGGDLDRAPGMCEDCIYGKQTSRPYDEHYTPETELLALVHIDLWGPA</sequence>
<dbReference type="InterPro" id="IPR054722">
    <property type="entry name" value="PolX-like_BBD"/>
</dbReference>
<evidence type="ECO:0000259" key="2">
    <source>
        <dbReference type="Pfam" id="PF22936"/>
    </source>
</evidence>
<name>A0A8S0X0J9_CYCAE</name>
<feature type="region of interest" description="Disordered" evidence="1">
    <location>
        <begin position="288"/>
        <end position="312"/>
    </location>
</feature>
<keyword evidence="4" id="KW-1185">Reference proteome</keyword>
<dbReference type="AlphaFoldDB" id="A0A8S0X0J9"/>
<protein>
    <recommendedName>
        <fullName evidence="2">Retrovirus-related Pol polyprotein from transposon TNT 1-94-like beta-barrel domain-containing protein</fullName>
    </recommendedName>
</protein>
<proteinExistence type="predicted"/>
<dbReference type="EMBL" id="CACVBS010000090">
    <property type="protein sequence ID" value="CAA7270336.1"/>
    <property type="molecule type" value="Genomic_DNA"/>
</dbReference>